<evidence type="ECO:0000313" key="3">
    <source>
        <dbReference type="EMBL" id="EFN57849.1"/>
    </source>
</evidence>
<dbReference type="GO" id="GO:0005524">
    <property type="term" value="F:ATP binding"/>
    <property type="evidence" value="ECO:0007669"/>
    <property type="project" value="InterPro"/>
</dbReference>
<dbReference type="eggNOG" id="KOG0192">
    <property type="taxonomic scope" value="Eukaryota"/>
</dbReference>
<dbReference type="InterPro" id="IPR008266">
    <property type="entry name" value="Tyr_kinase_AS"/>
</dbReference>
<protein>
    <recommendedName>
        <fullName evidence="2">Protein kinase domain-containing protein</fullName>
    </recommendedName>
</protein>
<reference evidence="3 4" key="1">
    <citation type="journal article" date="2010" name="Plant Cell">
        <title>The Chlorella variabilis NC64A genome reveals adaptation to photosymbiosis, coevolution with viruses, and cryptic sex.</title>
        <authorList>
            <person name="Blanc G."/>
            <person name="Duncan G."/>
            <person name="Agarkova I."/>
            <person name="Borodovsky M."/>
            <person name="Gurnon J."/>
            <person name="Kuo A."/>
            <person name="Lindquist E."/>
            <person name="Lucas S."/>
            <person name="Pangilinan J."/>
            <person name="Polle J."/>
            <person name="Salamov A."/>
            <person name="Terry A."/>
            <person name="Yamada T."/>
            <person name="Dunigan D.D."/>
            <person name="Grigoriev I.V."/>
            <person name="Claverie J.M."/>
            <person name="Van Etten J.L."/>
        </authorList>
    </citation>
    <scope>NUCLEOTIDE SEQUENCE [LARGE SCALE GENOMIC DNA]</scope>
    <source>
        <strain evidence="3 4">NC64A</strain>
    </source>
</reference>
<dbReference type="Proteomes" id="UP000008141">
    <property type="component" value="Unassembled WGS sequence"/>
</dbReference>
<keyword evidence="4" id="KW-1185">Reference proteome</keyword>
<name>E1Z9X5_CHLVA</name>
<dbReference type="GeneID" id="17357037"/>
<dbReference type="KEGG" id="cvr:CHLNCDRAFT_21329"/>
<dbReference type="PANTHER" id="PTHR44329">
    <property type="entry name" value="SERINE/THREONINE-PROTEIN KINASE TNNI3K-RELATED"/>
    <property type="match status" value="1"/>
</dbReference>
<sequence length="297" mass="31543">MQAGATLGRDAPRLEQRCTKVQPFYPCTLSQPHLPSPCGCPAVLQEFCARGSLLQAIDSGVLKLPNGAPNLPAILTAAQEIAGACLYLHRHDIVHGDLTPGNVLLATSSRDARRWVCKVGDFGLAQIIHPDATEIYSSCFGTLTHAAPELVVEGMLTKAADVFSFGVILLEMYSSKRVWRGYSFMQILSAISEGKLPFVIPADCPEALASLLHRCLHTDPMQRPTFDVVLAEVQAMLRGVPRAMGAGAPPQPTSVSVRGPSSPAGPQPAPKHESPFAQAAVTRAGSGPLITMSEPHA</sequence>
<feature type="region of interest" description="Disordered" evidence="1">
    <location>
        <begin position="242"/>
        <end position="277"/>
    </location>
</feature>
<dbReference type="InterPro" id="IPR000719">
    <property type="entry name" value="Prot_kinase_dom"/>
</dbReference>
<evidence type="ECO:0000259" key="2">
    <source>
        <dbReference type="PROSITE" id="PS50011"/>
    </source>
</evidence>
<dbReference type="InterPro" id="IPR001245">
    <property type="entry name" value="Ser-Thr/Tyr_kinase_cat_dom"/>
</dbReference>
<feature type="domain" description="Protein kinase" evidence="2">
    <location>
        <begin position="1"/>
        <end position="237"/>
    </location>
</feature>
<dbReference type="PRINTS" id="PR00109">
    <property type="entry name" value="TYRKINASE"/>
</dbReference>
<proteinExistence type="predicted"/>
<evidence type="ECO:0000256" key="1">
    <source>
        <dbReference type="SAM" id="MobiDB-lite"/>
    </source>
</evidence>
<dbReference type="SUPFAM" id="SSF56112">
    <property type="entry name" value="Protein kinase-like (PK-like)"/>
    <property type="match status" value="1"/>
</dbReference>
<dbReference type="Pfam" id="PF07714">
    <property type="entry name" value="PK_Tyr_Ser-Thr"/>
    <property type="match status" value="1"/>
</dbReference>
<dbReference type="STRING" id="554065.E1Z9X5"/>
<accession>E1Z9X5</accession>
<dbReference type="AlphaFoldDB" id="E1Z9X5"/>
<dbReference type="InterPro" id="IPR051681">
    <property type="entry name" value="Ser/Thr_Kinases-Pseudokinases"/>
</dbReference>
<dbReference type="InParanoid" id="E1Z9X5"/>
<dbReference type="Gene3D" id="1.10.510.10">
    <property type="entry name" value="Transferase(Phosphotransferase) domain 1"/>
    <property type="match status" value="1"/>
</dbReference>
<dbReference type="InterPro" id="IPR011009">
    <property type="entry name" value="Kinase-like_dom_sf"/>
</dbReference>
<evidence type="ECO:0000313" key="4">
    <source>
        <dbReference type="Proteomes" id="UP000008141"/>
    </source>
</evidence>
<dbReference type="OrthoDB" id="544619at2759"/>
<organism evidence="4">
    <name type="scientific">Chlorella variabilis</name>
    <name type="common">Green alga</name>
    <dbReference type="NCBI Taxonomy" id="554065"/>
    <lineage>
        <taxon>Eukaryota</taxon>
        <taxon>Viridiplantae</taxon>
        <taxon>Chlorophyta</taxon>
        <taxon>core chlorophytes</taxon>
        <taxon>Trebouxiophyceae</taxon>
        <taxon>Chlorellales</taxon>
        <taxon>Chlorellaceae</taxon>
        <taxon>Chlorella clade</taxon>
        <taxon>Chlorella</taxon>
    </lineage>
</organism>
<dbReference type="PANTHER" id="PTHR44329:SF214">
    <property type="entry name" value="PROTEIN KINASE DOMAIN-CONTAINING PROTEIN"/>
    <property type="match status" value="1"/>
</dbReference>
<dbReference type="GO" id="GO:0004674">
    <property type="term" value="F:protein serine/threonine kinase activity"/>
    <property type="evidence" value="ECO:0007669"/>
    <property type="project" value="TreeGrafter"/>
</dbReference>
<gene>
    <name evidence="3" type="ORF">CHLNCDRAFT_21329</name>
</gene>
<dbReference type="OMA" id="HESPFAQ"/>
<dbReference type="PROSITE" id="PS00109">
    <property type="entry name" value="PROTEIN_KINASE_TYR"/>
    <property type="match status" value="1"/>
</dbReference>
<dbReference type="RefSeq" id="XP_005849951.1">
    <property type="nucleotide sequence ID" value="XM_005849889.1"/>
</dbReference>
<dbReference type="PROSITE" id="PS50011">
    <property type="entry name" value="PROTEIN_KINASE_DOM"/>
    <property type="match status" value="1"/>
</dbReference>
<dbReference type="EMBL" id="GL433839">
    <property type="protein sequence ID" value="EFN57849.1"/>
    <property type="molecule type" value="Genomic_DNA"/>
</dbReference>